<gene>
    <name evidence="1" type="ORF">EYR15_04570</name>
</gene>
<reference evidence="1 2" key="1">
    <citation type="submission" date="2019-02" db="EMBL/GenBank/DDBJ databases">
        <title>Hansschlegelia quercus sp. nov., a novel methylotrophic bacterium from buds of oak (Quercus robur L.).</title>
        <authorList>
            <person name="Agafonova N.V."/>
            <person name="Kaparullina E.N."/>
            <person name="Grouzdev D.S."/>
            <person name="Doronina N.V."/>
        </authorList>
    </citation>
    <scope>NUCLEOTIDE SEQUENCE [LARGE SCALE GENOMIC DNA]</scope>
    <source>
        <strain evidence="1 2">Dub</strain>
    </source>
</reference>
<dbReference type="EMBL" id="SIUB01000002">
    <property type="protein sequence ID" value="TBN54137.1"/>
    <property type="molecule type" value="Genomic_DNA"/>
</dbReference>
<organism evidence="1 2">
    <name type="scientific">Hansschlegelia quercus</name>
    <dbReference type="NCBI Taxonomy" id="2528245"/>
    <lineage>
        <taxon>Bacteria</taxon>
        <taxon>Pseudomonadati</taxon>
        <taxon>Pseudomonadota</taxon>
        <taxon>Alphaproteobacteria</taxon>
        <taxon>Hyphomicrobiales</taxon>
        <taxon>Methylopilaceae</taxon>
        <taxon>Hansschlegelia</taxon>
    </lineage>
</organism>
<dbReference type="AlphaFoldDB" id="A0A4Q9GQY1"/>
<comment type="caution">
    <text evidence="1">The sequence shown here is derived from an EMBL/GenBank/DDBJ whole genome shotgun (WGS) entry which is preliminary data.</text>
</comment>
<keyword evidence="2" id="KW-1185">Reference proteome</keyword>
<dbReference type="RefSeq" id="WP_131001730.1">
    <property type="nucleotide sequence ID" value="NZ_JBHSZR010000005.1"/>
</dbReference>
<evidence type="ECO:0000313" key="2">
    <source>
        <dbReference type="Proteomes" id="UP000291613"/>
    </source>
</evidence>
<protein>
    <submittedName>
        <fullName evidence="1">Uncharacterized protein</fullName>
    </submittedName>
</protein>
<proteinExistence type="predicted"/>
<dbReference type="Proteomes" id="UP000291613">
    <property type="component" value="Unassembled WGS sequence"/>
</dbReference>
<evidence type="ECO:0000313" key="1">
    <source>
        <dbReference type="EMBL" id="TBN54137.1"/>
    </source>
</evidence>
<accession>A0A4Q9GQY1</accession>
<dbReference type="OrthoDB" id="8420629at2"/>
<sequence>MEDYKSLLDRLKAAQLEQFAAAASAKTLPSDGAMRKIADLEIAIGALEHLIDDGAFKKR</sequence>
<name>A0A4Q9GQY1_9HYPH</name>